<organism evidence="1 2">
    <name type="scientific">Peronospora matthiolae</name>
    <dbReference type="NCBI Taxonomy" id="2874970"/>
    <lineage>
        <taxon>Eukaryota</taxon>
        <taxon>Sar</taxon>
        <taxon>Stramenopiles</taxon>
        <taxon>Oomycota</taxon>
        <taxon>Peronosporomycetes</taxon>
        <taxon>Peronosporales</taxon>
        <taxon>Peronosporaceae</taxon>
        <taxon>Peronospora</taxon>
    </lineage>
</organism>
<accession>A0AAV1VM61</accession>
<dbReference type="EMBL" id="CAKLBY020000378">
    <property type="protein sequence ID" value="CAK7947390.1"/>
    <property type="molecule type" value="Genomic_DNA"/>
</dbReference>
<protein>
    <submittedName>
        <fullName evidence="1">Uncharacterized protein</fullName>
    </submittedName>
</protein>
<sequence>MDVDVDCIHTDEDDAGMFSIANDCHSEDDDALIGKDNVLSEVHTKRTAVDKDD</sequence>
<name>A0AAV1VM61_9STRA</name>
<proteinExistence type="predicted"/>
<evidence type="ECO:0000313" key="2">
    <source>
        <dbReference type="Proteomes" id="UP001162060"/>
    </source>
</evidence>
<reference evidence="1" key="1">
    <citation type="submission" date="2024-01" db="EMBL/GenBank/DDBJ databases">
        <authorList>
            <person name="Webb A."/>
        </authorList>
    </citation>
    <scope>NUCLEOTIDE SEQUENCE</scope>
    <source>
        <strain evidence="1">Pm1</strain>
    </source>
</reference>
<evidence type="ECO:0000313" key="1">
    <source>
        <dbReference type="EMBL" id="CAK7947390.1"/>
    </source>
</evidence>
<gene>
    <name evidence="1" type="ORF">PM001_LOCUS32540</name>
</gene>
<dbReference type="Proteomes" id="UP001162060">
    <property type="component" value="Unassembled WGS sequence"/>
</dbReference>
<comment type="caution">
    <text evidence="1">The sequence shown here is derived from an EMBL/GenBank/DDBJ whole genome shotgun (WGS) entry which is preliminary data.</text>
</comment>
<dbReference type="AlphaFoldDB" id="A0AAV1VM61"/>